<feature type="non-terminal residue" evidence="2">
    <location>
        <position position="147"/>
    </location>
</feature>
<protein>
    <submittedName>
        <fullName evidence="2">Uncharacterized protein</fullName>
    </submittedName>
</protein>
<name>A0A813K099_POLGL</name>
<comment type="caution">
    <text evidence="2">The sequence shown here is derived from an EMBL/GenBank/DDBJ whole genome shotgun (WGS) entry which is preliminary data.</text>
</comment>
<proteinExistence type="predicted"/>
<feature type="transmembrane region" description="Helical" evidence="1">
    <location>
        <begin position="94"/>
        <end position="116"/>
    </location>
</feature>
<dbReference type="Proteomes" id="UP000626109">
    <property type="component" value="Unassembled WGS sequence"/>
</dbReference>
<feature type="transmembrane region" description="Helical" evidence="1">
    <location>
        <begin position="35"/>
        <end position="52"/>
    </location>
</feature>
<evidence type="ECO:0000256" key="1">
    <source>
        <dbReference type="SAM" id="Phobius"/>
    </source>
</evidence>
<dbReference type="EMBL" id="CAJNNW010026690">
    <property type="protein sequence ID" value="CAE8687090.1"/>
    <property type="molecule type" value="Genomic_DNA"/>
</dbReference>
<evidence type="ECO:0000313" key="3">
    <source>
        <dbReference type="Proteomes" id="UP000626109"/>
    </source>
</evidence>
<accession>A0A813K099</accession>
<keyword evidence="1" id="KW-0472">Membrane</keyword>
<evidence type="ECO:0000313" key="2">
    <source>
        <dbReference type="EMBL" id="CAE8687090.1"/>
    </source>
</evidence>
<dbReference type="AlphaFoldDB" id="A0A813K099"/>
<keyword evidence="1" id="KW-0812">Transmembrane</keyword>
<keyword evidence="1" id="KW-1133">Transmembrane helix</keyword>
<organism evidence="2 3">
    <name type="scientific">Polarella glacialis</name>
    <name type="common">Dinoflagellate</name>
    <dbReference type="NCBI Taxonomy" id="89957"/>
    <lineage>
        <taxon>Eukaryota</taxon>
        <taxon>Sar</taxon>
        <taxon>Alveolata</taxon>
        <taxon>Dinophyceae</taxon>
        <taxon>Suessiales</taxon>
        <taxon>Suessiaceae</taxon>
        <taxon>Polarella</taxon>
    </lineage>
</organism>
<sequence length="147" mass="16849">MMILRRLALRLQVAYDLSRDFVRTSTQVIEEHKSLLWLVGTGSSALAGWAVYTMRRLHYERIEGVMSELKDQIQGFEKVAVLNRPERMPPERNMVLVLAPAVLSAFSVGYVAGRAVSSFKWRKQLRVNRGLAENRVYVAVIPEQLFE</sequence>
<reference evidence="2" key="1">
    <citation type="submission" date="2021-02" db="EMBL/GenBank/DDBJ databases">
        <authorList>
            <person name="Dougan E. K."/>
            <person name="Rhodes N."/>
            <person name="Thang M."/>
            <person name="Chan C."/>
        </authorList>
    </citation>
    <scope>NUCLEOTIDE SEQUENCE</scope>
</reference>
<gene>
    <name evidence="2" type="ORF">PGLA2088_LOCUS25297</name>
</gene>